<dbReference type="InterPro" id="IPR036271">
    <property type="entry name" value="Tet_transcr_reg_TetR-rel_C_sf"/>
</dbReference>
<evidence type="ECO:0000313" key="7">
    <source>
        <dbReference type="EMBL" id="ALJ27113.1"/>
    </source>
</evidence>
<evidence type="ECO:0000256" key="1">
    <source>
        <dbReference type="ARBA" id="ARBA00022491"/>
    </source>
</evidence>
<keyword evidence="4" id="KW-0804">Transcription</keyword>
<dbReference type="Pfam" id="PF08361">
    <property type="entry name" value="TetR_C_2"/>
    <property type="match status" value="1"/>
</dbReference>
<name>A0A0S1AWD3_9GAMM</name>
<evidence type="ECO:0000256" key="2">
    <source>
        <dbReference type="ARBA" id="ARBA00023015"/>
    </source>
</evidence>
<dbReference type="AlphaFoldDB" id="A0A0S1AWD3"/>
<dbReference type="PATRIC" id="fig|128780.6.peg.680"/>
<dbReference type="GO" id="GO:0003700">
    <property type="term" value="F:DNA-binding transcription factor activity"/>
    <property type="evidence" value="ECO:0007669"/>
    <property type="project" value="TreeGrafter"/>
</dbReference>
<dbReference type="InterPro" id="IPR013572">
    <property type="entry name" value="Tscrpt_reg_MAATS_C"/>
</dbReference>
<proteinExistence type="predicted"/>
<feature type="DNA-binding region" description="H-T-H motif" evidence="5">
    <location>
        <begin position="42"/>
        <end position="61"/>
    </location>
</feature>
<gene>
    <name evidence="7" type="primary">smeT</name>
    <name evidence="7" type="ORF">AOT14_06750</name>
</gene>
<dbReference type="EMBL" id="CP012900">
    <property type="protein sequence ID" value="ALJ27113.1"/>
    <property type="molecule type" value="Genomic_DNA"/>
</dbReference>
<dbReference type="RefSeq" id="WP_269464880.1">
    <property type="nucleotide sequence ID" value="NZ_DAMBZY010000003.1"/>
</dbReference>
<feature type="domain" description="HTH tetR-type" evidence="6">
    <location>
        <begin position="19"/>
        <end position="79"/>
    </location>
</feature>
<reference evidence="7 8" key="1">
    <citation type="journal article" date="2015" name="Genome Announc.">
        <title>Complete Genome Sequencing of Stenotrophomonas acidaminiphila ZAC14D2_NAIMI4_2, a Multidrug-Resistant Strain Isolated from Sediments of a Polluted River in Mexico, Uncovers New Antibiotic Resistance Genes and a Novel Class-II Lasso Peptide Biosynthesis Gene Cluster.</title>
        <authorList>
            <person name="Vinuesa P."/>
            <person name="Ochoa-Sanchez L.E."/>
        </authorList>
    </citation>
    <scope>NUCLEOTIDE SEQUENCE [LARGE SCALE GENOMIC DNA]</scope>
    <source>
        <strain evidence="7 8">ZAC14D2_NAIMI4_2</strain>
    </source>
</reference>
<dbReference type="GO" id="GO:0000976">
    <property type="term" value="F:transcription cis-regulatory region binding"/>
    <property type="evidence" value="ECO:0007669"/>
    <property type="project" value="TreeGrafter"/>
</dbReference>
<organism evidence="7 8">
    <name type="scientific">Stenotrophomonas acidaminiphila</name>
    <dbReference type="NCBI Taxonomy" id="128780"/>
    <lineage>
        <taxon>Bacteria</taxon>
        <taxon>Pseudomonadati</taxon>
        <taxon>Pseudomonadota</taxon>
        <taxon>Gammaproteobacteria</taxon>
        <taxon>Lysobacterales</taxon>
        <taxon>Lysobacteraceae</taxon>
        <taxon>Stenotrophomonas</taxon>
    </lineage>
</organism>
<evidence type="ECO:0000256" key="3">
    <source>
        <dbReference type="ARBA" id="ARBA00023125"/>
    </source>
</evidence>
<protein>
    <submittedName>
        <fullName evidence="7">TetR family regulatory protein</fullName>
    </submittedName>
</protein>
<sequence>MSAVSNGSAMARKSKEDAQATREGILDAAIACFHEHGVVGTTLAMIATRAGYTRGAVYWHFKNKTEVLEAMIERDRMPFVQRLQRTYAPQRQTPILDLREVIRVSLAELVGDPRQRSLMEILLRSEQSSESLSVQAMQRQNSQEELDMVTRTLERARELGQLRPGVDPAAASRMLHISLTGALYNAMAQPEQYDLERDGLMVMDVVLLAYVRDGVFQPGVFPAQADSAGWDA</sequence>
<dbReference type="PRINTS" id="PR00455">
    <property type="entry name" value="HTHTETR"/>
</dbReference>
<keyword evidence="1" id="KW-0678">Repressor</keyword>
<dbReference type="PANTHER" id="PTHR30055">
    <property type="entry name" value="HTH-TYPE TRANSCRIPTIONAL REGULATOR RUTR"/>
    <property type="match status" value="1"/>
</dbReference>
<dbReference type="Proteomes" id="UP000061010">
    <property type="component" value="Chromosome"/>
</dbReference>
<dbReference type="PANTHER" id="PTHR30055:SF240">
    <property type="entry name" value="HTH-TYPE TRANSCRIPTIONAL REGULATOR ACRR"/>
    <property type="match status" value="1"/>
</dbReference>
<dbReference type="KEGG" id="sacz:AOT14_06750"/>
<dbReference type="PROSITE" id="PS50977">
    <property type="entry name" value="HTH_TETR_2"/>
    <property type="match status" value="1"/>
</dbReference>
<keyword evidence="2" id="KW-0805">Transcription regulation</keyword>
<dbReference type="InterPro" id="IPR009057">
    <property type="entry name" value="Homeodomain-like_sf"/>
</dbReference>
<dbReference type="Pfam" id="PF00440">
    <property type="entry name" value="TetR_N"/>
    <property type="match status" value="1"/>
</dbReference>
<evidence type="ECO:0000313" key="8">
    <source>
        <dbReference type="Proteomes" id="UP000061010"/>
    </source>
</evidence>
<keyword evidence="8" id="KW-1185">Reference proteome</keyword>
<dbReference type="InterPro" id="IPR001647">
    <property type="entry name" value="HTH_TetR"/>
</dbReference>
<dbReference type="Gene3D" id="1.10.357.10">
    <property type="entry name" value="Tetracycline Repressor, domain 2"/>
    <property type="match status" value="1"/>
</dbReference>
<evidence type="ECO:0000259" key="6">
    <source>
        <dbReference type="PROSITE" id="PS50977"/>
    </source>
</evidence>
<keyword evidence="3 5" id="KW-0238">DNA-binding</keyword>
<dbReference type="SUPFAM" id="SSF46689">
    <property type="entry name" value="Homeodomain-like"/>
    <property type="match status" value="1"/>
</dbReference>
<dbReference type="SUPFAM" id="SSF48498">
    <property type="entry name" value="Tetracyclin repressor-like, C-terminal domain"/>
    <property type="match status" value="1"/>
</dbReference>
<dbReference type="InterPro" id="IPR050109">
    <property type="entry name" value="HTH-type_TetR-like_transc_reg"/>
</dbReference>
<evidence type="ECO:0000256" key="5">
    <source>
        <dbReference type="PROSITE-ProRule" id="PRU00335"/>
    </source>
</evidence>
<evidence type="ECO:0000256" key="4">
    <source>
        <dbReference type="ARBA" id="ARBA00023163"/>
    </source>
</evidence>
<accession>A0A0S1AWD3</accession>